<sequence>MTGKYVQEWDLKENISTAGMSIVGHIKEVIKEQIPEYSEFFPFKIGYTSNSFGDNDFFCLQIKDTSGQIPVCGELKEQRIIELAKKVYLQNPFPTFGQSFEILKNEGYAFDLFTYVGEKNETKLCWPHITENIIDWLNNIVVPKVLEMNTKRVKDAIPTPPTYDTTTILDNIYVIESESGMLQGTAFHLKGVGIITCDHCIRDESTGKLLEDLKLFRGKDFVNKFDPIVERYNSTIDVAILKADKRFLSEGLEIGSTDNLKQMEHIAVAGFPNYNIGDNGIFCPGLIVGFRTYSSIRHVLVNTPLISGNSGGPAINGENKVIGIAVTGAEKMSQANQTEKHGLIPVDVIGLL</sequence>
<dbReference type="AlphaFoldDB" id="A0A3G2L4E1"/>
<dbReference type="Proteomes" id="UP000276309">
    <property type="component" value="Chromosome"/>
</dbReference>
<dbReference type="GO" id="GO:0008233">
    <property type="term" value="F:peptidase activity"/>
    <property type="evidence" value="ECO:0007669"/>
    <property type="project" value="UniProtKB-KW"/>
</dbReference>
<dbReference type="RefSeq" id="WP_121848162.1">
    <property type="nucleotide sequence ID" value="NZ_CP032050.1"/>
</dbReference>
<proteinExistence type="predicted"/>
<evidence type="ECO:0000313" key="1">
    <source>
        <dbReference type="EMBL" id="AYN67113.1"/>
    </source>
</evidence>
<keyword evidence="1" id="KW-0378">Hydrolase</keyword>
<name>A0A3G2L4E1_9FLAO</name>
<dbReference type="Pfam" id="PF13365">
    <property type="entry name" value="Trypsin_2"/>
    <property type="match status" value="1"/>
</dbReference>
<dbReference type="EMBL" id="CP032050">
    <property type="protein sequence ID" value="AYN67113.1"/>
    <property type="molecule type" value="Genomic_DNA"/>
</dbReference>
<dbReference type="InterPro" id="IPR009003">
    <property type="entry name" value="Peptidase_S1_PA"/>
</dbReference>
<dbReference type="Gene3D" id="2.40.10.120">
    <property type="match status" value="1"/>
</dbReference>
<organism evidence="1 2">
    <name type="scientific">Euzebyella marina</name>
    <dbReference type="NCBI Taxonomy" id="1761453"/>
    <lineage>
        <taxon>Bacteria</taxon>
        <taxon>Pseudomonadati</taxon>
        <taxon>Bacteroidota</taxon>
        <taxon>Flavobacteriia</taxon>
        <taxon>Flavobacteriales</taxon>
        <taxon>Flavobacteriaceae</taxon>
        <taxon>Euzebyella</taxon>
    </lineage>
</organism>
<accession>A0A3G2L4E1</accession>
<dbReference type="KEGG" id="emar:D1013_06890"/>
<dbReference type="GO" id="GO:0006508">
    <property type="term" value="P:proteolysis"/>
    <property type="evidence" value="ECO:0007669"/>
    <property type="project" value="UniProtKB-KW"/>
</dbReference>
<evidence type="ECO:0000313" key="2">
    <source>
        <dbReference type="Proteomes" id="UP000276309"/>
    </source>
</evidence>
<keyword evidence="1" id="KW-0645">Protease</keyword>
<dbReference type="SUPFAM" id="SSF50494">
    <property type="entry name" value="Trypsin-like serine proteases"/>
    <property type="match status" value="1"/>
</dbReference>
<gene>
    <name evidence="1" type="ORF">D1013_06890</name>
</gene>
<keyword evidence="2" id="KW-1185">Reference proteome</keyword>
<reference evidence="1 2" key="1">
    <citation type="submission" date="2018-08" db="EMBL/GenBank/DDBJ databases">
        <title>The reduced genetic potential of extracellular carbohydrate catabolism in Euzebyella marina RN62, a Flavobacteriia bacterium isolated from the hadal water.</title>
        <authorList>
            <person name="Xue C."/>
        </authorList>
    </citation>
    <scope>NUCLEOTIDE SEQUENCE [LARGE SCALE GENOMIC DNA]</scope>
    <source>
        <strain evidence="1 2">RN62</strain>
    </source>
</reference>
<dbReference type="OrthoDB" id="9766361at2"/>
<protein>
    <submittedName>
        <fullName evidence="1">Serine protease</fullName>
    </submittedName>
</protein>